<dbReference type="GO" id="GO:0016491">
    <property type="term" value="F:oxidoreductase activity"/>
    <property type="evidence" value="ECO:0007669"/>
    <property type="project" value="UniProtKB-KW"/>
</dbReference>
<dbReference type="EMBL" id="JAPZBU010000009">
    <property type="protein sequence ID" value="KAJ5385942.1"/>
    <property type="molecule type" value="Genomic_DNA"/>
</dbReference>
<reference evidence="4" key="2">
    <citation type="journal article" date="2023" name="IMA Fungus">
        <title>Comparative genomic study of the Penicillium genus elucidates a diverse pangenome and 15 lateral gene transfer events.</title>
        <authorList>
            <person name="Petersen C."/>
            <person name="Sorensen T."/>
            <person name="Nielsen M.R."/>
            <person name="Sondergaard T.E."/>
            <person name="Sorensen J.L."/>
            <person name="Fitzpatrick D.A."/>
            <person name="Frisvad J.C."/>
            <person name="Nielsen K.L."/>
        </authorList>
    </citation>
    <scope>NUCLEOTIDE SEQUENCE</scope>
    <source>
        <strain evidence="4">IBT 29677</strain>
    </source>
</reference>
<reference evidence="4" key="1">
    <citation type="submission" date="2022-12" db="EMBL/GenBank/DDBJ databases">
        <authorList>
            <person name="Petersen C."/>
        </authorList>
    </citation>
    <scope>NUCLEOTIDE SEQUENCE</scope>
    <source>
        <strain evidence="4">IBT 29677</strain>
    </source>
</reference>
<evidence type="ECO:0000256" key="2">
    <source>
        <dbReference type="ARBA" id="ARBA00022857"/>
    </source>
</evidence>
<evidence type="ECO:0000313" key="5">
    <source>
        <dbReference type="Proteomes" id="UP001147747"/>
    </source>
</evidence>
<keyword evidence="5" id="KW-1185">Reference proteome</keyword>
<dbReference type="RefSeq" id="XP_056483740.1">
    <property type="nucleotide sequence ID" value="XM_056633120.1"/>
</dbReference>
<dbReference type="Gene3D" id="3.40.50.720">
    <property type="entry name" value="NAD(P)-binding Rossmann-like Domain"/>
    <property type="match status" value="1"/>
</dbReference>
<dbReference type="InterPro" id="IPR020904">
    <property type="entry name" value="Sc_DH/Rdtase_CS"/>
</dbReference>
<accession>A0A9X0B2R3</accession>
<proteinExistence type="inferred from homology"/>
<dbReference type="PROSITE" id="PS00061">
    <property type="entry name" value="ADH_SHORT"/>
    <property type="match status" value="1"/>
</dbReference>
<comment type="caution">
    <text evidence="4">The sequence shown here is derived from an EMBL/GenBank/DDBJ whole genome shotgun (WGS) entry which is preliminary data.</text>
</comment>
<keyword evidence="2" id="KW-0521">NADP</keyword>
<organism evidence="4 5">
    <name type="scientific">Penicillium cosmopolitanum</name>
    <dbReference type="NCBI Taxonomy" id="1131564"/>
    <lineage>
        <taxon>Eukaryota</taxon>
        <taxon>Fungi</taxon>
        <taxon>Dikarya</taxon>
        <taxon>Ascomycota</taxon>
        <taxon>Pezizomycotina</taxon>
        <taxon>Eurotiomycetes</taxon>
        <taxon>Eurotiomycetidae</taxon>
        <taxon>Eurotiales</taxon>
        <taxon>Aspergillaceae</taxon>
        <taxon>Penicillium</taxon>
    </lineage>
</organism>
<comment type="similarity">
    <text evidence="1">Belongs to the short-chain dehydrogenases/reductases (SDR) family.</text>
</comment>
<evidence type="ECO:0000256" key="3">
    <source>
        <dbReference type="ARBA" id="ARBA00023002"/>
    </source>
</evidence>
<sequence>MANLEISDEKFGNIKNSVILITGGSSGIGRSTAQLCLNLGATVVVGDLNAPDPELENAERFKFLNVNVTDWESLRSMFDEANKLFGRIDHVFANAGVGPTTDFLDVTLDKNGQLEPPKLRTIDINLLGPIYTTRLASAYMSELANQRPDGAGGSIVLAASASSFQNFSAGDYTIAKHGVLGMIRGMGSKIQEKNLRLNAIAPSWTATGIVPGNILQSLGACVQSPEVVARSVVLLFADPERHGEVIYSWEGHYREVNKTDGGLLASANAMLKNADNEERVMIKINEAELYHK</sequence>
<dbReference type="Pfam" id="PF00106">
    <property type="entry name" value="adh_short"/>
    <property type="match status" value="1"/>
</dbReference>
<protein>
    <submittedName>
        <fullName evidence="4">Uncharacterized protein</fullName>
    </submittedName>
</protein>
<dbReference type="SUPFAM" id="SSF51735">
    <property type="entry name" value="NAD(P)-binding Rossmann-fold domains"/>
    <property type="match status" value="1"/>
</dbReference>
<dbReference type="InterPro" id="IPR036291">
    <property type="entry name" value="NAD(P)-bd_dom_sf"/>
</dbReference>
<dbReference type="PANTHER" id="PTHR43180">
    <property type="entry name" value="3-OXOACYL-(ACYL-CARRIER-PROTEIN) REDUCTASE (AFU_ORTHOLOGUE AFUA_6G11210)"/>
    <property type="match status" value="1"/>
</dbReference>
<dbReference type="PANTHER" id="PTHR43180:SF11">
    <property type="entry name" value="NAD(P)-BINDING PROTEIN"/>
    <property type="match status" value="1"/>
</dbReference>
<dbReference type="PRINTS" id="PR00081">
    <property type="entry name" value="GDHRDH"/>
</dbReference>
<evidence type="ECO:0000256" key="1">
    <source>
        <dbReference type="ARBA" id="ARBA00006484"/>
    </source>
</evidence>
<dbReference type="AlphaFoldDB" id="A0A9X0B2R3"/>
<dbReference type="OrthoDB" id="37659at2759"/>
<name>A0A9X0B2R3_9EURO</name>
<dbReference type="GeneID" id="81372100"/>
<dbReference type="Proteomes" id="UP001147747">
    <property type="component" value="Unassembled WGS sequence"/>
</dbReference>
<evidence type="ECO:0000313" key="4">
    <source>
        <dbReference type="EMBL" id="KAJ5385942.1"/>
    </source>
</evidence>
<gene>
    <name evidence="4" type="ORF">N7509_008483</name>
</gene>
<dbReference type="InterPro" id="IPR002347">
    <property type="entry name" value="SDR_fam"/>
</dbReference>
<keyword evidence="3" id="KW-0560">Oxidoreductase</keyword>